<keyword evidence="2" id="KW-1185">Reference proteome</keyword>
<accession>A0A3S2UQG5</accession>
<organism evidence="1 2">
    <name type="scientific">Mucilaginibacter limnophilus</name>
    <dbReference type="NCBI Taxonomy" id="1932778"/>
    <lineage>
        <taxon>Bacteria</taxon>
        <taxon>Pseudomonadati</taxon>
        <taxon>Bacteroidota</taxon>
        <taxon>Sphingobacteriia</taxon>
        <taxon>Sphingobacteriales</taxon>
        <taxon>Sphingobacteriaceae</taxon>
        <taxon>Mucilaginibacter</taxon>
    </lineage>
</organism>
<gene>
    <name evidence="1" type="ORF">EOD41_08440</name>
</gene>
<sequence length="94" mass="11072">MIFSALFKWRIRSLKAMLKDFVNTAAELGLPEKDTDFALDLLSHYEYGECFHLVIAQLYEFDIKITNEFYETIKQLANKMKYSASINHMQELVQ</sequence>
<proteinExistence type="predicted"/>
<dbReference type="EMBL" id="SACK01000002">
    <property type="protein sequence ID" value="RVU01970.1"/>
    <property type="molecule type" value="Genomic_DNA"/>
</dbReference>
<dbReference type="OrthoDB" id="886877at2"/>
<comment type="caution">
    <text evidence="1">The sequence shown here is derived from an EMBL/GenBank/DDBJ whole genome shotgun (WGS) entry which is preliminary data.</text>
</comment>
<dbReference type="AlphaFoldDB" id="A0A3S2UQG5"/>
<dbReference type="InterPro" id="IPR047880">
    <property type="entry name" value="MafI-like"/>
</dbReference>
<dbReference type="RefSeq" id="WP_127704334.1">
    <property type="nucleotide sequence ID" value="NZ_SACK01000002.1"/>
</dbReference>
<evidence type="ECO:0000313" key="2">
    <source>
        <dbReference type="Proteomes" id="UP000282759"/>
    </source>
</evidence>
<name>A0A3S2UQG5_9SPHI</name>
<evidence type="ECO:0000313" key="1">
    <source>
        <dbReference type="EMBL" id="RVU01970.1"/>
    </source>
</evidence>
<reference evidence="1 2" key="1">
    <citation type="submission" date="2019-01" db="EMBL/GenBank/DDBJ databases">
        <authorList>
            <person name="Chen W.-M."/>
        </authorList>
    </citation>
    <scope>NUCLEOTIDE SEQUENCE [LARGE SCALE GENOMIC DNA]</scope>
    <source>
        <strain evidence="1 2">YBJ-36</strain>
    </source>
</reference>
<protein>
    <submittedName>
        <fullName evidence="1">MafI family immunity protein</fullName>
    </submittedName>
</protein>
<dbReference type="NCBIfam" id="NF033691">
    <property type="entry name" value="immunity_MafI"/>
    <property type="match status" value="1"/>
</dbReference>
<dbReference type="Proteomes" id="UP000282759">
    <property type="component" value="Unassembled WGS sequence"/>
</dbReference>